<comment type="catalytic activity">
    <reaction evidence="1">
        <text>[protein]-peptidylproline (omega=180) = [protein]-peptidylproline (omega=0)</text>
        <dbReference type="Rhea" id="RHEA:16237"/>
        <dbReference type="Rhea" id="RHEA-COMP:10747"/>
        <dbReference type="Rhea" id="RHEA-COMP:10748"/>
        <dbReference type="ChEBI" id="CHEBI:83833"/>
        <dbReference type="ChEBI" id="CHEBI:83834"/>
        <dbReference type="EC" id="5.2.1.8"/>
    </reaction>
</comment>
<evidence type="ECO:0000256" key="6">
    <source>
        <dbReference type="PROSITE-ProRule" id="PRU00278"/>
    </source>
</evidence>
<keyword evidence="5 6" id="KW-0413">Isomerase</keyword>
<dbReference type="PROSITE" id="PS50198">
    <property type="entry name" value="PPIC_PPIASE_2"/>
    <property type="match status" value="1"/>
</dbReference>
<organism evidence="8 9">
    <name type="scientific">Oceanobacillus kapialis</name>
    <dbReference type="NCBI Taxonomy" id="481353"/>
    <lineage>
        <taxon>Bacteria</taxon>
        <taxon>Bacillati</taxon>
        <taxon>Bacillota</taxon>
        <taxon>Bacilli</taxon>
        <taxon>Bacillales</taxon>
        <taxon>Bacillaceae</taxon>
        <taxon>Oceanobacillus</taxon>
    </lineage>
</organism>
<dbReference type="SUPFAM" id="SSF54534">
    <property type="entry name" value="FKBP-like"/>
    <property type="match status" value="1"/>
</dbReference>
<evidence type="ECO:0000313" key="8">
    <source>
        <dbReference type="EMBL" id="MFD2628033.1"/>
    </source>
</evidence>
<dbReference type="InterPro" id="IPR000297">
    <property type="entry name" value="PPIase_PpiC"/>
</dbReference>
<dbReference type="InterPro" id="IPR050245">
    <property type="entry name" value="PrsA_foldase"/>
</dbReference>
<comment type="caution">
    <text evidence="8">The sequence shown here is derived from an EMBL/GenBank/DDBJ whole genome shotgun (WGS) entry which is preliminary data.</text>
</comment>
<dbReference type="Proteomes" id="UP001597451">
    <property type="component" value="Unassembled WGS sequence"/>
</dbReference>
<feature type="domain" description="PpiC" evidence="7">
    <location>
        <begin position="165"/>
        <end position="257"/>
    </location>
</feature>
<keyword evidence="4 6" id="KW-0697">Rotamase</keyword>
<dbReference type="EMBL" id="JBHUMX010000010">
    <property type="protein sequence ID" value="MFD2628033.1"/>
    <property type="molecule type" value="Genomic_DNA"/>
</dbReference>
<dbReference type="EC" id="5.2.1.8" evidence="2"/>
<dbReference type="PANTHER" id="PTHR47245">
    <property type="entry name" value="PEPTIDYLPROLYL ISOMERASE"/>
    <property type="match status" value="1"/>
</dbReference>
<dbReference type="PANTHER" id="PTHR47245:SF1">
    <property type="entry name" value="FOLDASE PROTEIN PRSA"/>
    <property type="match status" value="1"/>
</dbReference>
<evidence type="ECO:0000256" key="3">
    <source>
        <dbReference type="ARBA" id="ARBA00022729"/>
    </source>
</evidence>
<evidence type="ECO:0000256" key="5">
    <source>
        <dbReference type="ARBA" id="ARBA00023235"/>
    </source>
</evidence>
<evidence type="ECO:0000256" key="2">
    <source>
        <dbReference type="ARBA" id="ARBA00013194"/>
    </source>
</evidence>
<evidence type="ECO:0000256" key="4">
    <source>
        <dbReference type="ARBA" id="ARBA00023110"/>
    </source>
</evidence>
<reference evidence="9" key="1">
    <citation type="journal article" date="2019" name="Int. J. Syst. Evol. Microbiol.">
        <title>The Global Catalogue of Microorganisms (GCM) 10K type strain sequencing project: providing services to taxonomists for standard genome sequencing and annotation.</title>
        <authorList>
            <consortium name="The Broad Institute Genomics Platform"/>
            <consortium name="The Broad Institute Genome Sequencing Center for Infectious Disease"/>
            <person name="Wu L."/>
            <person name="Ma J."/>
        </authorList>
    </citation>
    <scope>NUCLEOTIDE SEQUENCE [LARGE SCALE GENOMIC DNA]</scope>
    <source>
        <strain evidence="9">TISTR 1858</strain>
    </source>
</reference>
<evidence type="ECO:0000256" key="1">
    <source>
        <dbReference type="ARBA" id="ARBA00000971"/>
    </source>
</evidence>
<sequence length="303" mass="34573">MSKKLLLGIIVILIITNIASLTFWNNGEESPAESAGEENGPAIDTKEPVATIGGEEISYENWMSSLRSNHGKKQLKTMVDHEVVAQLAEEKGIEIDEKVIDREVAMLTAMQGVMTEEEYDEAEKGWREDIRYRYQLEMLLTEGTDIPEGDMESHYQTYGNQYNVTPSMQLSHIVVDDEETANKVKEELDNGASFNMLAQEYSTDEESRDAGGYLGYIFTTSQFFPDGYEEVAADMDEHSYSEPFAVGNQYAVIYLHKKLSGIDFTYEEMKPYIRTELAMHKLDQTLTAEPLWEELDIEWVYDE</sequence>
<dbReference type="GO" id="GO:0003755">
    <property type="term" value="F:peptidyl-prolyl cis-trans isomerase activity"/>
    <property type="evidence" value="ECO:0007669"/>
    <property type="project" value="UniProtKB-EC"/>
</dbReference>
<proteinExistence type="predicted"/>
<dbReference type="InterPro" id="IPR027304">
    <property type="entry name" value="Trigger_fact/SurA_dom_sf"/>
</dbReference>
<evidence type="ECO:0000313" key="9">
    <source>
        <dbReference type="Proteomes" id="UP001597451"/>
    </source>
</evidence>
<name>A0ABW5PXG0_9BACI</name>
<dbReference type="InterPro" id="IPR046357">
    <property type="entry name" value="PPIase_dom_sf"/>
</dbReference>
<keyword evidence="9" id="KW-1185">Reference proteome</keyword>
<dbReference type="Pfam" id="PF00639">
    <property type="entry name" value="Rotamase"/>
    <property type="match status" value="1"/>
</dbReference>
<dbReference type="Gene3D" id="3.10.50.40">
    <property type="match status" value="1"/>
</dbReference>
<dbReference type="Gene3D" id="1.10.4030.10">
    <property type="entry name" value="Porin chaperone SurA, peptide-binding domain"/>
    <property type="match status" value="1"/>
</dbReference>
<gene>
    <name evidence="8" type="ORF">ACFSUN_04450</name>
</gene>
<accession>A0ABW5PXG0</accession>
<keyword evidence="3" id="KW-0732">Signal</keyword>
<dbReference type="SUPFAM" id="SSF109998">
    <property type="entry name" value="Triger factor/SurA peptide-binding domain-like"/>
    <property type="match status" value="1"/>
</dbReference>
<protein>
    <recommendedName>
        <fullName evidence="2">peptidylprolyl isomerase</fullName>
        <ecNumber evidence="2">5.2.1.8</ecNumber>
    </recommendedName>
</protein>
<evidence type="ECO:0000259" key="7">
    <source>
        <dbReference type="PROSITE" id="PS50198"/>
    </source>
</evidence>
<dbReference type="RefSeq" id="WP_379560717.1">
    <property type="nucleotide sequence ID" value="NZ_JBHUMX010000010.1"/>
</dbReference>